<organism evidence="2 3">
    <name type="scientific">Paractinoplanes atraurantiacus</name>
    <dbReference type="NCBI Taxonomy" id="1036182"/>
    <lineage>
        <taxon>Bacteria</taxon>
        <taxon>Bacillati</taxon>
        <taxon>Actinomycetota</taxon>
        <taxon>Actinomycetes</taxon>
        <taxon>Micromonosporales</taxon>
        <taxon>Micromonosporaceae</taxon>
        <taxon>Paractinoplanes</taxon>
    </lineage>
</organism>
<dbReference type="Proteomes" id="UP000219612">
    <property type="component" value="Unassembled WGS sequence"/>
</dbReference>
<dbReference type="RefSeq" id="WP_097322992.1">
    <property type="nucleotide sequence ID" value="NZ_OBDY01000013.1"/>
</dbReference>
<feature type="region of interest" description="Disordered" evidence="1">
    <location>
        <begin position="37"/>
        <end position="62"/>
    </location>
</feature>
<protein>
    <submittedName>
        <fullName evidence="2">Uncharacterized protein</fullName>
    </submittedName>
</protein>
<reference evidence="2 3" key="1">
    <citation type="submission" date="2017-09" db="EMBL/GenBank/DDBJ databases">
        <authorList>
            <person name="Ehlers B."/>
            <person name="Leendertz F.H."/>
        </authorList>
    </citation>
    <scope>NUCLEOTIDE SEQUENCE [LARGE SCALE GENOMIC DNA]</scope>
    <source>
        <strain evidence="2 3">CGMCC 4.6857</strain>
    </source>
</reference>
<evidence type="ECO:0000313" key="2">
    <source>
        <dbReference type="EMBL" id="SNY52912.1"/>
    </source>
</evidence>
<sequence>MTKSRKKSKAKSRRPAILAAAGVAAAGVAAVVIGRRKNRAESEPAAEAATATPLAPVSTDSR</sequence>
<gene>
    <name evidence="2" type="ORF">SAMN05421748_113131</name>
</gene>
<accession>A0A285IY57</accession>
<keyword evidence="3" id="KW-1185">Reference proteome</keyword>
<proteinExistence type="predicted"/>
<dbReference type="AlphaFoldDB" id="A0A285IY57"/>
<name>A0A285IY57_9ACTN</name>
<evidence type="ECO:0000313" key="3">
    <source>
        <dbReference type="Proteomes" id="UP000219612"/>
    </source>
</evidence>
<feature type="compositionally biased region" description="Low complexity" evidence="1">
    <location>
        <begin position="43"/>
        <end position="56"/>
    </location>
</feature>
<evidence type="ECO:0000256" key="1">
    <source>
        <dbReference type="SAM" id="MobiDB-lite"/>
    </source>
</evidence>
<dbReference type="EMBL" id="OBDY01000013">
    <property type="protein sequence ID" value="SNY52912.1"/>
    <property type="molecule type" value="Genomic_DNA"/>
</dbReference>